<dbReference type="Gene3D" id="1.10.150.20">
    <property type="entry name" value="5' to 3' exonuclease, C-terminal subdomain"/>
    <property type="match status" value="1"/>
</dbReference>
<keyword evidence="1" id="KW-1133">Transmembrane helix</keyword>
<dbReference type="eggNOG" id="COG3743">
    <property type="taxonomic scope" value="Bacteria"/>
</dbReference>
<dbReference type="Proteomes" id="UP000002028">
    <property type="component" value="Chromosome"/>
</dbReference>
<evidence type="ECO:0000313" key="2">
    <source>
        <dbReference type="EMBL" id="ADB37778.1"/>
    </source>
</evidence>
<organism evidence="2 3">
    <name type="scientific">Spirosoma linguale (strain ATCC 33905 / DSM 74 / LMG 10896 / Claus 1)</name>
    <dbReference type="NCBI Taxonomy" id="504472"/>
    <lineage>
        <taxon>Bacteria</taxon>
        <taxon>Pseudomonadati</taxon>
        <taxon>Bacteroidota</taxon>
        <taxon>Cytophagia</taxon>
        <taxon>Cytophagales</taxon>
        <taxon>Cytophagaceae</taxon>
        <taxon>Spirosoma</taxon>
    </lineage>
</organism>
<name>D2QQS6_SPILD</name>
<keyword evidence="1" id="KW-0812">Transmembrane</keyword>
<dbReference type="HOGENOM" id="CLU_070816_0_0_10"/>
<reference evidence="2 3" key="1">
    <citation type="journal article" date="2010" name="Stand. Genomic Sci.">
        <title>Complete genome sequence of Spirosoma linguale type strain (1).</title>
        <authorList>
            <person name="Lail K."/>
            <person name="Sikorski J."/>
            <person name="Saunders E."/>
            <person name="Lapidus A."/>
            <person name="Glavina Del Rio T."/>
            <person name="Copeland A."/>
            <person name="Tice H."/>
            <person name="Cheng J.-F."/>
            <person name="Lucas S."/>
            <person name="Nolan M."/>
            <person name="Bruce D."/>
            <person name="Goodwin L."/>
            <person name="Pitluck S."/>
            <person name="Ivanova N."/>
            <person name="Mavromatis K."/>
            <person name="Ovchinnikova G."/>
            <person name="Pati A."/>
            <person name="Chen A."/>
            <person name="Palaniappan K."/>
            <person name="Land M."/>
            <person name="Hauser L."/>
            <person name="Chang Y.-J."/>
            <person name="Jeffries C.D."/>
            <person name="Chain P."/>
            <person name="Brettin T."/>
            <person name="Detter J.C."/>
            <person name="Schuetze A."/>
            <person name="Rohde M."/>
            <person name="Tindall B.J."/>
            <person name="Goeker M."/>
            <person name="Bristow J."/>
            <person name="Eisen J.A."/>
            <person name="Markowitz V."/>
            <person name="Hugenholtz P."/>
            <person name="Kyrpides N.C."/>
            <person name="Klenk H.-P."/>
            <person name="Chen F."/>
        </authorList>
    </citation>
    <scope>NUCLEOTIDE SEQUENCE [LARGE SCALE GENOMIC DNA]</scope>
    <source>
        <strain evidence="3">ATCC 33905 / DSM 74 / LMG 10896 / Claus 1</strain>
    </source>
</reference>
<dbReference type="STRING" id="504472.Slin_1732"/>
<dbReference type="RefSeq" id="WP_012926328.1">
    <property type="nucleotide sequence ID" value="NC_013730.1"/>
</dbReference>
<keyword evidence="3" id="KW-1185">Reference proteome</keyword>
<accession>D2QQS6</accession>
<dbReference type="KEGG" id="sli:Slin_1732"/>
<protein>
    <submittedName>
        <fullName evidence="2">Uncharacterized protein</fullName>
    </submittedName>
</protein>
<evidence type="ECO:0000256" key="1">
    <source>
        <dbReference type="SAM" id="Phobius"/>
    </source>
</evidence>
<dbReference type="AlphaFoldDB" id="D2QQS6"/>
<feature type="transmembrane region" description="Helical" evidence="1">
    <location>
        <begin position="12"/>
        <end position="35"/>
    </location>
</feature>
<dbReference type="EMBL" id="CP001769">
    <property type="protein sequence ID" value="ADB37778.1"/>
    <property type="molecule type" value="Genomic_DNA"/>
</dbReference>
<keyword evidence="1" id="KW-0472">Membrane</keyword>
<evidence type="ECO:0000313" key="3">
    <source>
        <dbReference type="Proteomes" id="UP000002028"/>
    </source>
</evidence>
<proteinExistence type="predicted"/>
<sequence length="237" mass="25864">MFGLDPFSQPVAIIEIVLLLMLAAFIGWLVGRMVLSGRVNALRSSIAESRAELERCQQAKLTGSPSAPAMPEPLPDTQPAFVHADPLLPALTNDSTPELIDADSTESLVSSSANVLIPQIPSVVPPVIPAIDVRLDNSEAAVLSRIAARASEVNFDRIGRATATEADDLKDIVGIGPFLERKLHSLGIYTFRQVANFTKEDIDKVNELIEFFPGRIERDEWVKQAKAFYERKSSPTS</sequence>
<gene>
    <name evidence="2" type="ordered locus">Slin_1732</name>
</gene>